<evidence type="ECO:0000313" key="8">
    <source>
        <dbReference type="Proteomes" id="UP000019276"/>
    </source>
</evidence>
<comment type="similarity">
    <text evidence="2">Belongs to the UPF0057 (PMP3) family.</text>
</comment>
<dbReference type="GO" id="GO:0016020">
    <property type="term" value="C:membrane"/>
    <property type="evidence" value="ECO:0007669"/>
    <property type="project" value="UniProtKB-SubCell"/>
</dbReference>
<dbReference type="PATRIC" id="fig|1328313.3.peg.1009"/>
<reference evidence="7 8" key="1">
    <citation type="journal article" date="2014" name="Genome Announc.">
        <title>Draft Genome Sequence of the Agar-Degrading Bacterium Catenovulum sp. Strain DS-2, Isolated from Intestines of Haliotis diversicolor.</title>
        <authorList>
            <person name="Shan D."/>
            <person name="Li X."/>
            <person name="Gu Z."/>
            <person name="Wei G."/>
            <person name="Gao Z."/>
            <person name="Shao Z."/>
        </authorList>
    </citation>
    <scope>NUCLEOTIDE SEQUENCE [LARGE SCALE GENOMIC DNA]</scope>
    <source>
        <strain evidence="7 8">DS-2</strain>
    </source>
</reference>
<dbReference type="STRING" id="1328313.DS2_04885"/>
<dbReference type="Proteomes" id="UP000019276">
    <property type="component" value="Unassembled WGS sequence"/>
</dbReference>
<dbReference type="InterPro" id="IPR000612">
    <property type="entry name" value="PMP3"/>
</dbReference>
<dbReference type="eggNOG" id="COG0401">
    <property type="taxonomic scope" value="Bacteria"/>
</dbReference>
<evidence type="ECO:0000256" key="5">
    <source>
        <dbReference type="ARBA" id="ARBA00023136"/>
    </source>
</evidence>
<gene>
    <name evidence="7" type="ORF">DS2_04885</name>
</gene>
<evidence type="ECO:0000256" key="1">
    <source>
        <dbReference type="ARBA" id="ARBA00004370"/>
    </source>
</evidence>
<keyword evidence="8" id="KW-1185">Reference proteome</keyword>
<dbReference type="EMBL" id="ARZY01000006">
    <property type="protein sequence ID" value="EWH11164.1"/>
    <property type="molecule type" value="Genomic_DNA"/>
</dbReference>
<evidence type="ECO:0000256" key="2">
    <source>
        <dbReference type="ARBA" id="ARBA00009530"/>
    </source>
</evidence>
<evidence type="ECO:0008006" key="9">
    <source>
        <dbReference type="Google" id="ProtNLM"/>
    </source>
</evidence>
<proteinExistence type="inferred from homology"/>
<accession>W7QE42</accession>
<comment type="subcellular location">
    <subcellularLocation>
        <location evidence="1">Membrane</location>
    </subcellularLocation>
</comment>
<name>W7QE42_9ALTE</name>
<evidence type="ECO:0000256" key="6">
    <source>
        <dbReference type="SAM" id="Phobius"/>
    </source>
</evidence>
<feature type="transmembrane region" description="Helical" evidence="6">
    <location>
        <begin position="23"/>
        <end position="45"/>
    </location>
</feature>
<sequence>MMYLLAILLPPIAVLFVGRPILALLNLVLCLFFYVPGIVHALFMVHSSKNDKRHKELMSAVDNKD</sequence>
<evidence type="ECO:0000313" key="7">
    <source>
        <dbReference type="EMBL" id="EWH11164.1"/>
    </source>
</evidence>
<organism evidence="7 8">
    <name type="scientific">Catenovulum agarivorans DS-2</name>
    <dbReference type="NCBI Taxonomy" id="1328313"/>
    <lineage>
        <taxon>Bacteria</taxon>
        <taxon>Pseudomonadati</taxon>
        <taxon>Pseudomonadota</taxon>
        <taxon>Gammaproteobacteria</taxon>
        <taxon>Alteromonadales</taxon>
        <taxon>Alteromonadaceae</taxon>
        <taxon>Catenovulum</taxon>
    </lineage>
</organism>
<protein>
    <recommendedName>
        <fullName evidence="9">Stress induced hydrophobic peptide</fullName>
    </recommendedName>
</protein>
<dbReference type="Pfam" id="PF01679">
    <property type="entry name" value="Pmp3"/>
    <property type="match status" value="1"/>
</dbReference>
<comment type="caution">
    <text evidence="7">The sequence shown here is derived from an EMBL/GenBank/DDBJ whole genome shotgun (WGS) entry which is preliminary data.</text>
</comment>
<evidence type="ECO:0000256" key="4">
    <source>
        <dbReference type="ARBA" id="ARBA00022989"/>
    </source>
</evidence>
<keyword evidence="5 6" id="KW-0472">Membrane</keyword>
<keyword evidence="4 6" id="KW-1133">Transmembrane helix</keyword>
<evidence type="ECO:0000256" key="3">
    <source>
        <dbReference type="ARBA" id="ARBA00022692"/>
    </source>
</evidence>
<keyword evidence="3 6" id="KW-0812">Transmembrane</keyword>
<dbReference type="AlphaFoldDB" id="W7QE42"/>
<dbReference type="OrthoDB" id="9810121at2"/>
<dbReference type="RefSeq" id="WP_035013534.1">
    <property type="nucleotide sequence ID" value="NZ_ARZY01000006.1"/>
</dbReference>